<comment type="caution">
    <text evidence="1">The sequence shown here is derived from an EMBL/GenBank/DDBJ whole genome shotgun (WGS) entry which is preliminary data.</text>
</comment>
<proteinExistence type="predicted"/>
<dbReference type="EMBL" id="LQPW01000107">
    <property type="protein sequence ID" value="ORW99707.1"/>
    <property type="molecule type" value="Genomic_DNA"/>
</dbReference>
<gene>
    <name evidence="1" type="ORF">AWC27_02560</name>
</gene>
<reference evidence="1 2" key="1">
    <citation type="submission" date="2016-01" db="EMBL/GenBank/DDBJ databases">
        <title>The new phylogeny of the genus Mycobacterium.</title>
        <authorList>
            <person name="Tarcisio F."/>
            <person name="Conor M."/>
            <person name="Antonella G."/>
            <person name="Elisabetta G."/>
            <person name="Giulia F.S."/>
            <person name="Sara T."/>
            <person name="Anna F."/>
            <person name="Clotilde B."/>
            <person name="Roberto B."/>
            <person name="Veronica D.S."/>
            <person name="Fabio R."/>
            <person name="Monica P."/>
            <person name="Olivier J."/>
            <person name="Enrico T."/>
            <person name="Nicola S."/>
        </authorList>
    </citation>
    <scope>NUCLEOTIDE SEQUENCE [LARGE SCALE GENOMIC DNA]</scope>
    <source>
        <strain evidence="1 2">DSM 44166</strain>
    </source>
</reference>
<protein>
    <submittedName>
        <fullName evidence="1">Uncharacterized protein</fullName>
    </submittedName>
</protein>
<sequence length="59" mass="6634">MFEDSTVPSLVVIEQLSLLTRKRLDASTEPTSEFDMGVTVIDHGMYTLCCVRRRPEAST</sequence>
<evidence type="ECO:0000313" key="2">
    <source>
        <dbReference type="Proteomes" id="UP000193317"/>
    </source>
</evidence>
<name>A0A1X2EEX0_MYCSZ</name>
<dbReference type="AlphaFoldDB" id="A0A1X2EEX0"/>
<organism evidence="1 2">
    <name type="scientific">Mycobacterium szulgai</name>
    <dbReference type="NCBI Taxonomy" id="1787"/>
    <lineage>
        <taxon>Bacteria</taxon>
        <taxon>Bacillati</taxon>
        <taxon>Actinomycetota</taxon>
        <taxon>Actinomycetes</taxon>
        <taxon>Mycobacteriales</taxon>
        <taxon>Mycobacteriaceae</taxon>
        <taxon>Mycobacterium</taxon>
    </lineage>
</organism>
<keyword evidence="2" id="KW-1185">Reference proteome</keyword>
<evidence type="ECO:0000313" key="1">
    <source>
        <dbReference type="EMBL" id="ORW99707.1"/>
    </source>
</evidence>
<accession>A0A1X2EEX0</accession>
<dbReference type="Proteomes" id="UP000193317">
    <property type="component" value="Unassembled WGS sequence"/>
</dbReference>